<evidence type="ECO:0000256" key="1">
    <source>
        <dbReference type="SAM" id="MobiDB-lite"/>
    </source>
</evidence>
<feature type="compositionally biased region" description="Polar residues" evidence="1">
    <location>
        <begin position="221"/>
        <end position="231"/>
    </location>
</feature>
<organism evidence="2 3">
    <name type="scientific">Chara braunii</name>
    <name type="common">Braun's stonewort</name>
    <dbReference type="NCBI Taxonomy" id="69332"/>
    <lineage>
        <taxon>Eukaryota</taxon>
        <taxon>Viridiplantae</taxon>
        <taxon>Streptophyta</taxon>
        <taxon>Charophyceae</taxon>
        <taxon>Charales</taxon>
        <taxon>Characeae</taxon>
        <taxon>Chara</taxon>
    </lineage>
</organism>
<feature type="region of interest" description="Disordered" evidence="1">
    <location>
        <begin position="380"/>
        <end position="405"/>
    </location>
</feature>
<reference evidence="2 3" key="1">
    <citation type="journal article" date="2018" name="Cell">
        <title>The Chara Genome: Secondary Complexity and Implications for Plant Terrestrialization.</title>
        <authorList>
            <person name="Nishiyama T."/>
            <person name="Sakayama H."/>
            <person name="Vries J.D."/>
            <person name="Buschmann H."/>
            <person name="Saint-Marcoux D."/>
            <person name="Ullrich K.K."/>
            <person name="Haas F.B."/>
            <person name="Vanderstraeten L."/>
            <person name="Becker D."/>
            <person name="Lang D."/>
            <person name="Vosolsobe S."/>
            <person name="Rombauts S."/>
            <person name="Wilhelmsson P.K.I."/>
            <person name="Janitza P."/>
            <person name="Kern R."/>
            <person name="Heyl A."/>
            <person name="Rumpler F."/>
            <person name="Villalobos L.I.A.C."/>
            <person name="Clay J.M."/>
            <person name="Skokan R."/>
            <person name="Toyoda A."/>
            <person name="Suzuki Y."/>
            <person name="Kagoshima H."/>
            <person name="Schijlen E."/>
            <person name="Tajeshwar N."/>
            <person name="Catarino B."/>
            <person name="Hetherington A.J."/>
            <person name="Saltykova A."/>
            <person name="Bonnot C."/>
            <person name="Breuninger H."/>
            <person name="Symeonidi A."/>
            <person name="Radhakrishnan G.V."/>
            <person name="Van Nieuwerburgh F."/>
            <person name="Deforce D."/>
            <person name="Chang C."/>
            <person name="Karol K.G."/>
            <person name="Hedrich R."/>
            <person name="Ulvskov P."/>
            <person name="Glockner G."/>
            <person name="Delwiche C.F."/>
            <person name="Petrasek J."/>
            <person name="Van de Peer Y."/>
            <person name="Friml J."/>
            <person name="Beilby M."/>
            <person name="Dolan L."/>
            <person name="Kohara Y."/>
            <person name="Sugano S."/>
            <person name="Fujiyama A."/>
            <person name="Delaux P.-M."/>
            <person name="Quint M."/>
            <person name="TheiBen G."/>
            <person name="Hagemann M."/>
            <person name="Harholt J."/>
            <person name="Dunand C."/>
            <person name="Zachgo S."/>
            <person name="Langdale J."/>
            <person name="Maumus F."/>
            <person name="Straeten D.V.D."/>
            <person name="Gould S.B."/>
            <person name="Rensing S.A."/>
        </authorList>
    </citation>
    <scope>NUCLEOTIDE SEQUENCE [LARGE SCALE GENOMIC DNA]</scope>
    <source>
        <strain evidence="2 3">S276</strain>
    </source>
</reference>
<accession>A0A388K0X2</accession>
<dbReference type="Proteomes" id="UP000265515">
    <property type="component" value="Unassembled WGS sequence"/>
</dbReference>
<gene>
    <name evidence="2" type="ORF">CBR_g39004</name>
</gene>
<feature type="compositionally biased region" description="Basic and acidic residues" evidence="1">
    <location>
        <begin position="311"/>
        <end position="321"/>
    </location>
</feature>
<feature type="compositionally biased region" description="Basic and acidic residues" evidence="1">
    <location>
        <begin position="285"/>
        <end position="300"/>
    </location>
</feature>
<proteinExistence type="predicted"/>
<dbReference type="EMBL" id="BFEA01000041">
    <property type="protein sequence ID" value="GBG63692.1"/>
    <property type="molecule type" value="Genomic_DNA"/>
</dbReference>
<name>A0A388K0X2_CHABU</name>
<comment type="caution">
    <text evidence="2">The sequence shown here is derived from an EMBL/GenBank/DDBJ whole genome shotgun (WGS) entry which is preliminary data.</text>
</comment>
<evidence type="ECO:0000313" key="3">
    <source>
        <dbReference type="Proteomes" id="UP000265515"/>
    </source>
</evidence>
<feature type="compositionally biased region" description="Basic residues" evidence="1">
    <location>
        <begin position="384"/>
        <end position="397"/>
    </location>
</feature>
<evidence type="ECO:0000313" key="2">
    <source>
        <dbReference type="EMBL" id="GBG63692.1"/>
    </source>
</evidence>
<feature type="region of interest" description="Disordered" evidence="1">
    <location>
        <begin position="190"/>
        <end position="356"/>
    </location>
</feature>
<protein>
    <submittedName>
        <fullName evidence="2">Uncharacterized protein</fullName>
    </submittedName>
</protein>
<feature type="compositionally biased region" description="Acidic residues" evidence="1">
    <location>
        <begin position="322"/>
        <end position="333"/>
    </location>
</feature>
<keyword evidence="3" id="KW-1185">Reference proteome</keyword>
<dbReference type="AlphaFoldDB" id="A0A388K0X2"/>
<sequence>MSKLYRDKHWAIDWVGGTHEAGCGALVFLTEDGGLNWYCCGGIMKSKGDKATTKKGKVDDRELRKFHLTSVYDEQGTDWVDADKKVSLTLALFKGYGQRAFGMKPFEAKGGGTEVRMVHPVDFLNKTNSYRKSGQYPKVDAGYQSTGPLVPYDTPVQGIAGILKSCGEARQVPSTSQQHSDIAQKVITYSRQSGPGSSDKAAKRKQLATTPPQLQGPAATAGTSRSRQTDLQVVDQRSEEQTETEEDVEFRGRDVGSLEDSRHGGVGGDSEGNVELEQRPGGSGRCDDCSDEEHNDREQSEMGASSGGPHNDMEQSERMQNEDEQDDGGDGDVETGGAWKSRGKRKANASLTPAAMKKRAIKEVVDDARCALDASQETLGEATKKRKEGSRFRKTSQPKRAACSGFPSQMIQATTLKGWALVGLTSLPRTKRKRRSPVRST</sequence>
<dbReference type="Gramene" id="GBG63692">
    <property type="protein sequence ID" value="GBG63692"/>
    <property type="gene ID" value="CBR_g39004"/>
</dbReference>
<feature type="compositionally biased region" description="Basic and acidic residues" evidence="1">
    <location>
        <begin position="249"/>
        <end position="263"/>
    </location>
</feature>